<evidence type="ECO:0000256" key="3">
    <source>
        <dbReference type="ARBA" id="ARBA00022448"/>
    </source>
</evidence>
<feature type="transmembrane region" description="Helical" evidence="9">
    <location>
        <begin position="195"/>
        <end position="212"/>
    </location>
</feature>
<dbReference type="GO" id="GO:0015343">
    <property type="term" value="F:siderophore-iron transmembrane transporter activity"/>
    <property type="evidence" value="ECO:0007669"/>
    <property type="project" value="TreeGrafter"/>
</dbReference>
<evidence type="ECO:0000256" key="9">
    <source>
        <dbReference type="SAM" id="Phobius"/>
    </source>
</evidence>
<feature type="transmembrane region" description="Helical" evidence="9">
    <location>
        <begin position="132"/>
        <end position="152"/>
    </location>
</feature>
<feature type="transmembrane region" description="Helical" evidence="9">
    <location>
        <begin position="449"/>
        <end position="467"/>
    </location>
</feature>
<feature type="transmembrane region" description="Helical" evidence="9">
    <location>
        <begin position="419"/>
        <end position="437"/>
    </location>
</feature>
<keyword evidence="6" id="KW-0406">Ion transport</keyword>
<evidence type="ECO:0000256" key="7">
    <source>
        <dbReference type="ARBA" id="ARBA00023136"/>
    </source>
</evidence>
<feature type="transmembrane region" description="Helical" evidence="9">
    <location>
        <begin position="98"/>
        <end position="120"/>
    </location>
</feature>
<proteinExistence type="inferred from homology"/>
<feature type="transmembrane region" description="Helical" evidence="9">
    <location>
        <begin position="352"/>
        <end position="368"/>
    </location>
</feature>
<dbReference type="FunFam" id="1.20.1250.20:FF:000197">
    <property type="entry name" value="Siderophore iron transporter 1"/>
    <property type="match status" value="1"/>
</dbReference>
<dbReference type="GO" id="GO:0005768">
    <property type="term" value="C:endosome"/>
    <property type="evidence" value="ECO:0007669"/>
    <property type="project" value="TreeGrafter"/>
</dbReference>
<feature type="transmembrane region" description="Helical" evidence="9">
    <location>
        <begin position="67"/>
        <end position="86"/>
    </location>
</feature>
<evidence type="ECO:0000256" key="5">
    <source>
        <dbReference type="ARBA" id="ARBA00022989"/>
    </source>
</evidence>
<feature type="compositionally biased region" description="Polar residues" evidence="8">
    <location>
        <begin position="19"/>
        <end position="34"/>
    </location>
</feature>
<comment type="caution">
    <text evidence="10">The sequence shown here is derived from an EMBL/GenBank/DDBJ whole genome shotgun (WGS) entry which is preliminary data.</text>
</comment>
<keyword evidence="5 9" id="KW-1133">Transmembrane helix</keyword>
<evidence type="ECO:0000256" key="8">
    <source>
        <dbReference type="SAM" id="MobiDB-lite"/>
    </source>
</evidence>
<reference evidence="10 11" key="1">
    <citation type="submission" date="2023-08" db="EMBL/GenBank/DDBJ databases">
        <title>Black Yeasts Isolated from many extreme environments.</title>
        <authorList>
            <person name="Coleine C."/>
            <person name="Stajich J.E."/>
            <person name="Selbmann L."/>
        </authorList>
    </citation>
    <scope>NUCLEOTIDE SEQUENCE [LARGE SCALE GENOMIC DNA]</scope>
    <source>
        <strain evidence="10 11">CCFEE 5910</strain>
    </source>
</reference>
<feature type="transmembrane region" description="Helical" evidence="9">
    <location>
        <begin position="224"/>
        <end position="248"/>
    </location>
</feature>
<dbReference type="Proteomes" id="UP001309876">
    <property type="component" value="Unassembled WGS sequence"/>
</dbReference>
<dbReference type="PANTHER" id="PTHR23501">
    <property type="entry name" value="MAJOR FACILITATOR SUPERFAMILY"/>
    <property type="match status" value="1"/>
</dbReference>
<protein>
    <submittedName>
        <fullName evidence="10">Ferrioxamine B transporter</fullName>
    </submittedName>
</protein>
<evidence type="ECO:0000256" key="2">
    <source>
        <dbReference type="ARBA" id="ARBA00008335"/>
    </source>
</evidence>
<evidence type="ECO:0000256" key="4">
    <source>
        <dbReference type="ARBA" id="ARBA00022692"/>
    </source>
</evidence>
<feature type="region of interest" description="Disordered" evidence="8">
    <location>
        <begin position="1"/>
        <end position="36"/>
    </location>
</feature>
<organism evidence="10 11">
    <name type="scientific">Lithohypha guttulata</name>
    <dbReference type="NCBI Taxonomy" id="1690604"/>
    <lineage>
        <taxon>Eukaryota</taxon>
        <taxon>Fungi</taxon>
        <taxon>Dikarya</taxon>
        <taxon>Ascomycota</taxon>
        <taxon>Pezizomycotina</taxon>
        <taxon>Eurotiomycetes</taxon>
        <taxon>Chaetothyriomycetidae</taxon>
        <taxon>Chaetothyriales</taxon>
        <taxon>Trichomeriaceae</taxon>
        <taxon>Lithohypha</taxon>
    </lineage>
</organism>
<dbReference type="GO" id="GO:0005886">
    <property type="term" value="C:plasma membrane"/>
    <property type="evidence" value="ECO:0007669"/>
    <property type="project" value="TreeGrafter"/>
</dbReference>
<dbReference type="InterPro" id="IPR036259">
    <property type="entry name" value="MFS_trans_sf"/>
</dbReference>
<keyword evidence="4 9" id="KW-0812">Transmembrane</keyword>
<accession>A0AAN7SXD8</accession>
<dbReference type="SUPFAM" id="SSF103473">
    <property type="entry name" value="MFS general substrate transporter"/>
    <property type="match status" value="2"/>
</dbReference>
<comment type="subcellular location">
    <subcellularLocation>
        <location evidence="1">Endomembrane system</location>
        <topology evidence="1">Multi-pass membrane protein</topology>
    </subcellularLocation>
</comment>
<feature type="transmembrane region" description="Helical" evidence="9">
    <location>
        <begin position="388"/>
        <end position="412"/>
    </location>
</feature>
<comment type="similarity">
    <text evidence="2">Belongs to the major facilitator superfamily.</text>
</comment>
<evidence type="ECO:0000256" key="1">
    <source>
        <dbReference type="ARBA" id="ARBA00004127"/>
    </source>
</evidence>
<feature type="transmembrane region" description="Helical" evidence="9">
    <location>
        <begin position="158"/>
        <end position="183"/>
    </location>
</feature>
<feature type="transmembrane region" description="Helical" evidence="9">
    <location>
        <begin position="479"/>
        <end position="506"/>
    </location>
</feature>
<feature type="transmembrane region" description="Helical" evidence="9">
    <location>
        <begin position="562"/>
        <end position="581"/>
    </location>
</feature>
<keyword evidence="7 9" id="KW-0472">Membrane</keyword>
<dbReference type="AlphaFoldDB" id="A0AAN7SXD8"/>
<keyword evidence="3" id="KW-0813">Transport</keyword>
<dbReference type="EMBL" id="JAVRRJ010000006">
    <property type="protein sequence ID" value="KAK5083949.1"/>
    <property type="molecule type" value="Genomic_DNA"/>
</dbReference>
<gene>
    <name evidence="10" type="primary">SIT1</name>
    <name evidence="10" type="ORF">LTR05_006456</name>
</gene>
<dbReference type="Gene3D" id="1.20.1250.20">
    <property type="entry name" value="MFS general substrate transporter like domains"/>
    <property type="match status" value="2"/>
</dbReference>
<dbReference type="GO" id="GO:0005774">
    <property type="term" value="C:vacuolar membrane"/>
    <property type="evidence" value="ECO:0007669"/>
    <property type="project" value="TreeGrafter"/>
</dbReference>
<evidence type="ECO:0000313" key="11">
    <source>
        <dbReference type="Proteomes" id="UP001309876"/>
    </source>
</evidence>
<evidence type="ECO:0000313" key="10">
    <source>
        <dbReference type="EMBL" id="KAK5083949.1"/>
    </source>
</evidence>
<evidence type="ECO:0000256" key="6">
    <source>
        <dbReference type="ARBA" id="ARBA00023065"/>
    </source>
</evidence>
<name>A0AAN7SXD8_9EURO</name>
<dbReference type="PANTHER" id="PTHR23501:SF92">
    <property type="entry name" value="GLUTATHIONE EXCHANGER 1-RELATED"/>
    <property type="match status" value="1"/>
</dbReference>
<feature type="transmembrane region" description="Helical" evidence="9">
    <location>
        <begin position="282"/>
        <end position="303"/>
    </location>
</feature>
<sequence length="602" mass="65568">MASANHNSMAHMGDKEQYTRQPGSSFDRPSSNDKTLYDHDVSRRVSIADTKPPGVIRVEAIAQHMTTVDRVWIFFGVFIIAFAYALDGSTRYTYQSYATSGFGLHSLLATINTVRTVIAAAAQPTAAKIADVFGRFELVMVSVIFYVLGTIIEAGSSGLSAFCAGAVFYQIGYTCIILLVEVIVADLTSMRTRVFYSYIPATPFIIITWVSGNVTSSVLGVTTWRWGIGMWCIIYTVCALPLLSALWYTGFKARRAGALDSYKSPFQQLGFSRLCVELFHKLDVVGILLIIILFGFILTPLTLAGSGQGWRSAHVIAPLVIGVLAIPAFVLWELKGARYPLVPFYLLKDRGVWAALGIACFLNFPWYMQGDYLYTVLVVSFDFSIATATRILSFYSFFSVISGLIVSGLIWWTRRLKPFIVAGTCLFMVAFGLLIHFRGGTNGSSQSGIIGAQVLLGLAGGMFPYPAQASIQAATKHEHVAIVTGLYLATYSIGSALGSAVSGAIWTQGLYARLESDLAFQSNSTLASAVYASPLTVVPFNYPVGTPERTAIIGSYQHMQRILCIVGICLCVPLIVFAVLLRNPKLSDQQSQPEAEEGHVAR</sequence>
<feature type="transmembrane region" description="Helical" evidence="9">
    <location>
        <begin position="315"/>
        <end position="332"/>
    </location>
</feature>
<keyword evidence="11" id="KW-1185">Reference proteome</keyword>